<evidence type="ECO:0000256" key="5">
    <source>
        <dbReference type="ARBA" id="ARBA00022833"/>
    </source>
</evidence>
<proteinExistence type="inferred from homology"/>
<dbReference type="Proteomes" id="UP000286715">
    <property type="component" value="Unassembled WGS sequence"/>
</dbReference>
<keyword evidence="4 8" id="KW-0479">Metal-binding</keyword>
<name>A0A401XK35_9FLAO</name>
<comment type="pathway">
    <text evidence="1 8">Purine metabolism; 7-cyano-7-deazaguanine biosynthesis.</text>
</comment>
<comment type="caution">
    <text evidence="11">The sequence shown here is derived from an EMBL/GenBank/DDBJ whole genome shotgun (WGS) entry which is preliminary data.</text>
</comment>
<dbReference type="Gene3D" id="3.30.479.10">
    <property type="entry name" value="6-pyruvoyl tetrahydropterin synthase/QueD"/>
    <property type="match status" value="1"/>
</dbReference>
<feature type="binding site" evidence="10">
    <location>
        <position position="32"/>
    </location>
    <ligand>
        <name>Zn(2+)</name>
        <dbReference type="ChEBI" id="CHEBI:29105"/>
    </ligand>
</feature>
<reference evidence="11 12" key="1">
    <citation type="submission" date="2018-11" db="EMBL/GenBank/DDBJ databases">
        <title>Schleiferia aggregans sp. nov., a moderately thermophilic heterotrophic bacterium isolated from microbial mats at a terrestrial hot spring.</title>
        <authorList>
            <person name="Iino T."/>
            <person name="Ohkuma M."/>
            <person name="Haruta S."/>
        </authorList>
    </citation>
    <scope>NUCLEOTIDE SEQUENCE [LARGE SCALE GENOMIC DNA]</scope>
    <source>
        <strain evidence="11 12">LA</strain>
    </source>
</reference>
<keyword evidence="12" id="KW-1185">Reference proteome</keyword>
<organism evidence="11 12">
    <name type="scientific">Thermaurantimonas aggregans</name>
    <dbReference type="NCBI Taxonomy" id="2173829"/>
    <lineage>
        <taxon>Bacteria</taxon>
        <taxon>Pseudomonadati</taxon>
        <taxon>Bacteroidota</taxon>
        <taxon>Flavobacteriia</taxon>
        <taxon>Flavobacteriales</taxon>
        <taxon>Schleiferiaceae</taxon>
        <taxon>Thermaurantimonas</taxon>
    </lineage>
</organism>
<dbReference type="AlphaFoldDB" id="A0A401XK35"/>
<dbReference type="EC" id="4.-.-.-" evidence="8"/>
<evidence type="ECO:0000256" key="2">
    <source>
        <dbReference type="ARBA" id="ARBA00008900"/>
    </source>
</evidence>
<dbReference type="InterPro" id="IPR007115">
    <property type="entry name" value="6-PTP_synth/QueD"/>
</dbReference>
<sequence length="149" mass="17009">MNSSFVLHRRFYFEAAHFLPDYLGDCRNIHGHSYVLEIGVSGKIQISGSERGMIIDLKRLKALVQTSVLDVLDHALIVEKAEFSNGNSIPADMKLVVLRETPTVENLLKWIITRLTEDLPEGIRLEFSKLHETRDSWVEWRAGSAVFSR</sequence>
<evidence type="ECO:0000256" key="3">
    <source>
        <dbReference type="ARBA" id="ARBA00018141"/>
    </source>
</evidence>
<evidence type="ECO:0000256" key="6">
    <source>
        <dbReference type="ARBA" id="ARBA00023239"/>
    </source>
</evidence>
<evidence type="ECO:0000313" key="11">
    <source>
        <dbReference type="EMBL" id="GCD77379.1"/>
    </source>
</evidence>
<keyword evidence="8" id="KW-0671">Queuosine biosynthesis</keyword>
<keyword evidence="6 8" id="KW-0456">Lyase</keyword>
<dbReference type="GO" id="GO:0046872">
    <property type="term" value="F:metal ion binding"/>
    <property type="evidence" value="ECO:0007669"/>
    <property type="project" value="UniProtKB-KW"/>
</dbReference>
<evidence type="ECO:0000256" key="9">
    <source>
        <dbReference type="PIRSR" id="PIRSR006113-1"/>
    </source>
</evidence>
<evidence type="ECO:0000256" key="1">
    <source>
        <dbReference type="ARBA" id="ARBA00005061"/>
    </source>
</evidence>
<protein>
    <recommendedName>
        <fullName evidence="3 8">6-carboxy-5,6,7,8-tetrahydropterin synthase</fullName>
        <ecNumber evidence="8">4.-.-.-</ecNumber>
    </recommendedName>
</protein>
<keyword evidence="5 8" id="KW-0862">Zinc</keyword>
<dbReference type="UniPathway" id="UPA00391"/>
<comment type="similarity">
    <text evidence="2 8">Belongs to the PTPS family. QueD subfamily.</text>
</comment>
<dbReference type="EMBL" id="BHZE01000006">
    <property type="protein sequence ID" value="GCD77379.1"/>
    <property type="molecule type" value="Genomic_DNA"/>
</dbReference>
<dbReference type="RefSeq" id="WP_124397442.1">
    <property type="nucleotide sequence ID" value="NZ_BHZE01000006.1"/>
</dbReference>
<dbReference type="OrthoDB" id="9804698at2"/>
<feature type="active site" description="Charge relay system" evidence="9">
    <location>
        <position position="132"/>
    </location>
</feature>
<comment type="cofactor">
    <cofactor evidence="8 10">
        <name>Zn(2+)</name>
        <dbReference type="ChEBI" id="CHEBI:29105"/>
    </cofactor>
    <text evidence="8 10">Binds 1 zinc ion per subunit.</text>
</comment>
<feature type="active site" description="Charge relay system" evidence="9">
    <location>
        <position position="74"/>
    </location>
</feature>
<feature type="active site" description="Proton acceptor" evidence="9">
    <location>
        <position position="26"/>
    </location>
</feature>
<dbReference type="SUPFAM" id="SSF55620">
    <property type="entry name" value="Tetrahydrobiopterin biosynthesis enzymes-like"/>
    <property type="match status" value="1"/>
</dbReference>
<gene>
    <name evidence="11" type="ORF">JCM31826_08610</name>
</gene>
<accession>A0A401XK35</accession>
<evidence type="ECO:0000313" key="12">
    <source>
        <dbReference type="Proteomes" id="UP000286715"/>
    </source>
</evidence>
<evidence type="ECO:0000256" key="8">
    <source>
        <dbReference type="PIRNR" id="PIRNR006113"/>
    </source>
</evidence>
<evidence type="ECO:0000256" key="10">
    <source>
        <dbReference type="PIRSR" id="PIRSR006113-2"/>
    </source>
</evidence>
<feature type="binding site" evidence="10">
    <location>
        <position position="30"/>
    </location>
    <ligand>
        <name>Zn(2+)</name>
        <dbReference type="ChEBI" id="CHEBI:29105"/>
    </ligand>
</feature>
<dbReference type="PANTHER" id="PTHR12589:SF7">
    <property type="entry name" value="6-PYRUVOYL TETRAHYDROBIOPTERIN SYNTHASE"/>
    <property type="match status" value="1"/>
</dbReference>
<dbReference type="PANTHER" id="PTHR12589">
    <property type="entry name" value="PYRUVOYL TETRAHYDROBIOPTERIN SYNTHASE"/>
    <property type="match status" value="1"/>
</dbReference>
<dbReference type="GO" id="GO:0008616">
    <property type="term" value="P:tRNA queuosine(34) biosynthetic process"/>
    <property type="evidence" value="ECO:0007669"/>
    <property type="project" value="UniProtKB-KW"/>
</dbReference>
<feature type="binding site" evidence="10">
    <location>
        <position position="17"/>
    </location>
    <ligand>
        <name>Zn(2+)</name>
        <dbReference type="ChEBI" id="CHEBI:29105"/>
    </ligand>
</feature>
<evidence type="ECO:0000256" key="4">
    <source>
        <dbReference type="ARBA" id="ARBA00022723"/>
    </source>
</evidence>
<dbReference type="Pfam" id="PF01242">
    <property type="entry name" value="PTPS"/>
    <property type="match status" value="1"/>
</dbReference>
<dbReference type="GO" id="GO:0070497">
    <property type="term" value="F:6-carboxytetrahydropterin synthase activity"/>
    <property type="evidence" value="ECO:0007669"/>
    <property type="project" value="UniProtKB-EC"/>
</dbReference>
<dbReference type="InterPro" id="IPR038418">
    <property type="entry name" value="6-PTP_synth/QueD_sf"/>
</dbReference>
<comment type="catalytic activity">
    <reaction evidence="7 8">
        <text>7,8-dihydroneopterin 3'-triphosphate + H2O = 6-carboxy-5,6,7,8-tetrahydropterin + triphosphate + acetaldehyde + 2 H(+)</text>
        <dbReference type="Rhea" id="RHEA:27966"/>
        <dbReference type="ChEBI" id="CHEBI:15343"/>
        <dbReference type="ChEBI" id="CHEBI:15377"/>
        <dbReference type="ChEBI" id="CHEBI:15378"/>
        <dbReference type="ChEBI" id="CHEBI:18036"/>
        <dbReference type="ChEBI" id="CHEBI:58462"/>
        <dbReference type="ChEBI" id="CHEBI:61032"/>
        <dbReference type="EC" id="4.1.2.50"/>
    </reaction>
</comment>
<evidence type="ECO:0000256" key="7">
    <source>
        <dbReference type="ARBA" id="ARBA00048807"/>
    </source>
</evidence>
<dbReference type="PIRSF" id="PIRSF006113">
    <property type="entry name" value="PTP_synth"/>
    <property type="match status" value="1"/>
</dbReference>